<proteinExistence type="predicted"/>
<organism evidence="1 3">
    <name type="scientific">Zhongshania aliphaticivorans</name>
    <dbReference type="NCBI Taxonomy" id="1470434"/>
    <lineage>
        <taxon>Bacteria</taxon>
        <taxon>Pseudomonadati</taxon>
        <taxon>Pseudomonadota</taxon>
        <taxon>Gammaproteobacteria</taxon>
        <taxon>Cellvibrionales</taxon>
        <taxon>Spongiibacteraceae</taxon>
        <taxon>Zhongshania</taxon>
    </lineage>
</organism>
<dbReference type="OrthoDB" id="5741103at2"/>
<dbReference type="Proteomes" id="UP000435877">
    <property type="component" value="Unassembled WGS sequence"/>
</dbReference>
<dbReference type="Proteomes" id="UP000439591">
    <property type="component" value="Unassembled WGS sequence"/>
</dbReference>
<evidence type="ECO:0000313" key="3">
    <source>
        <dbReference type="Proteomes" id="UP000435877"/>
    </source>
</evidence>
<dbReference type="EMBL" id="CACSIM010000007">
    <property type="protein sequence ID" value="CAA0120536.1"/>
    <property type="molecule type" value="Genomic_DNA"/>
</dbReference>
<dbReference type="AlphaFoldDB" id="A0A5S9NDP1"/>
<accession>A0A5S9NDP1</accession>
<gene>
    <name evidence="1" type="ORF">IHBHHGIJ_01542</name>
    <name evidence="2" type="ORF">KFEGEMFD_03841</name>
</gene>
<evidence type="ECO:0000313" key="2">
    <source>
        <dbReference type="EMBL" id="CAA0120536.1"/>
    </source>
</evidence>
<dbReference type="PROSITE" id="PS51257">
    <property type="entry name" value="PROKAR_LIPOPROTEIN"/>
    <property type="match status" value="1"/>
</dbReference>
<dbReference type="RefSeq" id="WP_159268206.1">
    <property type="nucleotide sequence ID" value="NZ_CACSIK010000001.1"/>
</dbReference>
<dbReference type="EMBL" id="CACSIK010000001">
    <property type="protein sequence ID" value="CAA0088454.1"/>
    <property type="molecule type" value="Genomic_DNA"/>
</dbReference>
<evidence type="ECO:0000313" key="1">
    <source>
        <dbReference type="EMBL" id="CAA0088454.1"/>
    </source>
</evidence>
<keyword evidence="3" id="KW-1185">Reference proteome</keyword>
<sequence>MSKIRRHLRVITDVLLIAIAFGGLLFACSNQESTRQADVQDSAMLNRAIYQPPLGQYLTIDDLQWQKMVSTPGYFNNGVNGVLLDVRYWEETTDIFIGEILQAGYNVDYVDSINQRMFVWVESAEQLVSLSKIQGVSAISISRLAPKMNTALKVFDERRK</sequence>
<evidence type="ECO:0000313" key="4">
    <source>
        <dbReference type="Proteomes" id="UP000439591"/>
    </source>
</evidence>
<protein>
    <submittedName>
        <fullName evidence="1">Uncharacterized protein</fullName>
    </submittedName>
</protein>
<name>A0A5S9NDP1_9GAMM</name>
<reference evidence="3 4" key="1">
    <citation type="submission" date="2019-11" db="EMBL/GenBank/DDBJ databases">
        <authorList>
            <person name="Holert J."/>
        </authorList>
    </citation>
    <scope>NUCLEOTIDE SEQUENCE [LARGE SCALE GENOMIC DNA]</scope>
    <source>
        <strain evidence="2">BC3_2A</strain>
        <strain evidence="1">SB11_1A</strain>
    </source>
</reference>